<feature type="transmembrane region" description="Helical" evidence="1">
    <location>
        <begin position="404"/>
        <end position="423"/>
    </location>
</feature>
<dbReference type="RefSeq" id="WP_345248097.1">
    <property type="nucleotide sequence ID" value="NZ_BAABHD010000081.1"/>
</dbReference>
<keyword evidence="1" id="KW-0812">Transmembrane</keyword>
<dbReference type="PANTHER" id="PTHR30590">
    <property type="entry name" value="INNER MEMBRANE PROTEIN"/>
    <property type="match status" value="1"/>
</dbReference>
<feature type="transmembrane region" description="Helical" evidence="1">
    <location>
        <begin position="374"/>
        <end position="392"/>
    </location>
</feature>
<evidence type="ECO:0000313" key="4">
    <source>
        <dbReference type="Proteomes" id="UP001501175"/>
    </source>
</evidence>
<keyword evidence="4" id="KW-1185">Reference proteome</keyword>
<keyword evidence="1" id="KW-0472">Membrane</keyword>
<dbReference type="Proteomes" id="UP001501175">
    <property type="component" value="Unassembled WGS sequence"/>
</dbReference>
<reference evidence="4" key="1">
    <citation type="journal article" date="2019" name="Int. J. Syst. Evol. Microbiol.">
        <title>The Global Catalogue of Microorganisms (GCM) 10K type strain sequencing project: providing services to taxonomists for standard genome sequencing and annotation.</title>
        <authorList>
            <consortium name="The Broad Institute Genomics Platform"/>
            <consortium name="The Broad Institute Genome Sequencing Center for Infectious Disease"/>
            <person name="Wu L."/>
            <person name="Ma J."/>
        </authorList>
    </citation>
    <scope>NUCLEOTIDE SEQUENCE [LARGE SCALE GENOMIC DNA]</scope>
    <source>
        <strain evidence="4">JCM 17927</strain>
    </source>
</reference>
<dbReference type="PANTHER" id="PTHR30590:SF2">
    <property type="entry name" value="INNER MEMBRANE PROTEIN"/>
    <property type="match status" value="1"/>
</dbReference>
<proteinExistence type="predicted"/>
<dbReference type="InterPro" id="IPR007349">
    <property type="entry name" value="DUF418"/>
</dbReference>
<dbReference type="InterPro" id="IPR052529">
    <property type="entry name" value="Bact_Transport_Assoc"/>
</dbReference>
<accession>A0ABP8NG28</accession>
<organism evidence="3 4">
    <name type="scientific">Nibrella saemangeumensis</name>
    <dbReference type="NCBI Taxonomy" id="1084526"/>
    <lineage>
        <taxon>Bacteria</taxon>
        <taxon>Pseudomonadati</taxon>
        <taxon>Bacteroidota</taxon>
        <taxon>Cytophagia</taxon>
        <taxon>Cytophagales</taxon>
        <taxon>Spirosomataceae</taxon>
        <taxon>Nibrella</taxon>
    </lineage>
</organism>
<feature type="domain" description="DUF418" evidence="2">
    <location>
        <begin position="275"/>
        <end position="442"/>
    </location>
</feature>
<feature type="transmembrane region" description="Helical" evidence="1">
    <location>
        <begin position="30"/>
        <end position="49"/>
    </location>
</feature>
<protein>
    <submittedName>
        <fullName evidence="3">DUF418 domain-containing protein</fullName>
    </submittedName>
</protein>
<keyword evidence="1" id="KW-1133">Transmembrane helix</keyword>
<evidence type="ECO:0000259" key="2">
    <source>
        <dbReference type="Pfam" id="PF04235"/>
    </source>
</evidence>
<gene>
    <name evidence="3" type="ORF">GCM10023189_49340</name>
</gene>
<feature type="transmembrane region" description="Helical" evidence="1">
    <location>
        <begin position="337"/>
        <end position="354"/>
    </location>
</feature>
<evidence type="ECO:0000256" key="1">
    <source>
        <dbReference type="SAM" id="Phobius"/>
    </source>
</evidence>
<feature type="transmembrane region" description="Helical" evidence="1">
    <location>
        <begin position="159"/>
        <end position="177"/>
    </location>
</feature>
<feature type="transmembrane region" description="Helical" evidence="1">
    <location>
        <begin position="83"/>
        <end position="99"/>
    </location>
</feature>
<name>A0ABP8NG28_9BACT</name>
<comment type="caution">
    <text evidence="3">The sequence shown here is derived from an EMBL/GenBank/DDBJ whole genome shotgun (WGS) entry which is preliminary data.</text>
</comment>
<dbReference type="Pfam" id="PF04235">
    <property type="entry name" value="DUF418"/>
    <property type="match status" value="1"/>
</dbReference>
<feature type="transmembrane region" description="Helical" evidence="1">
    <location>
        <begin position="119"/>
        <end position="152"/>
    </location>
</feature>
<feature type="transmembrane region" description="Helical" evidence="1">
    <location>
        <begin position="290"/>
        <end position="309"/>
    </location>
</feature>
<evidence type="ECO:0000313" key="3">
    <source>
        <dbReference type="EMBL" id="GAA4466743.1"/>
    </source>
</evidence>
<sequence length="453" mass="51686">MIALSTPTPVAENGAVRPTIQAERVTTIDILRGVALLGILLMNIVLFALPPALFREQVFAHPGDTNYWVYLITNVLFEGKMRAVFSLLFGAGVLLFTSGKEAASEGSIVVADLYYRRMLWLIVFGLVDAFLLLWFGDILYGYGLVGLLLFAFRNAAPRRLLLGALLCFAFHLFLNWWDFAETGEKRQKYLAAVALEKQHKTLTEAQQGDKVAWEDMLKGRQFNQKKVDKEIKAMRGNYGSVWHQIRPRSVFYESELFYRFLIWDALGMMLLGMALFKWGVLTNRVSSRTYWGMVVLGYGIGIPLGWWSVVQQADLYQNAAQAVDTQWFPAPGGTYDIRRTLVALGHIGVIMLLYRSGLFSGLWRPLSAVGQMAFTNYVMQTLLCTGIFYGYGLGYYGALPYYQLYYVVPGIWALQLIISPIWLQNFRFGPLEWVWRSLTYWQRQPMRRTAGLH</sequence>
<feature type="transmembrane region" description="Helical" evidence="1">
    <location>
        <begin position="256"/>
        <end position="278"/>
    </location>
</feature>
<dbReference type="EMBL" id="BAABHD010000081">
    <property type="protein sequence ID" value="GAA4466743.1"/>
    <property type="molecule type" value="Genomic_DNA"/>
</dbReference>